<dbReference type="PANTHER" id="PTHR23149">
    <property type="entry name" value="G PATCH DOMAIN CONTAINING PROTEIN"/>
    <property type="match status" value="1"/>
</dbReference>
<dbReference type="SMART" id="SM00443">
    <property type="entry name" value="G_patch"/>
    <property type="match status" value="1"/>
</dbReference>
<name>A0AAD5DX12_9CHLO</name>
<dbReference type="InterPro" id="IPR050656">
    <property type="entry name" value="PINX1"/>
</dbReference>
<evidence type="ECO:0000313" key="6">
    <source>
        <dbReference type="Proteomes" id="UP001205105"/>
    </source>
</evidence>
<dbReference type="GO" id="GO:0003676">
    <property type="term" value="F:nucleic acid binding"/>
    <property type="evidence" value="ECO:0007669"/>
    <property type="project" value="InterPro"/>
</dbReference>
<dbReference type="AlphaFoldDB" id="A0AAD5DX12"/>
<dbReference type="EMBL" id="JADXDR010000033">
    <property type="protein sequence ID" value="KAI7844133.1"/>
    <property type="molecule type" value="Genomic_DNA"/>
</dbReference>
<feature type="compositionally biased region" description="Low complexity" evidence="3">
    <location>
        <begin position="251"/>
        <end position="274"/>
    </location>
</feature>
<keyword evidence="2" id="KW-0539">Nucleus</keyword>
<dbReference type="PANTHER" id="PTHR23149:SF9">
    <property type="entry name" value="G PATCH DOMAIN-CONTAINING PROTEIN 4"/>
    <property type="match status" value="1"/>
</dbReference>
<evidence type="ECO:0000313" key="5">
    <source>
        <dbReference type="EMBL" id="KAI7844133.1"/>
    </source>
</evidence>
<evidence type="ECO:0000259" key="4">
    <source>
        <dbReference type="PROSITE" id="PS50174"/>
    </source>
</evidence>
<dbReference type="InterPro" id="IPR000467">
    <property type="entry name" value="G_patch_dom"/>
</dbReference>
<gene>
    <name evidence="5" type="ORF">COHA_002268</name>
</gene>
<comment type="caution">
    <text evidence="5">The sequence shown here is derived from an EMBL/GenBank/DDBJ whole genome shotgun (WGS) entry which is preliminary data.</text>
</comment>
<dbReference type="Proteomes" id="UP001205105">
    <property type="component" value="Unassembled WGS sequence"/>
</dbReference>
<accession>A0AAD5DX12</accession>
<dbReference type="Pfam" id="PF01585">
    <property type="entry name" value="G-patch"/>
    <property type="match status" value="1"/>
</dbReference>
<protein>
    <recommendedName>
        <fullName evidence="4">G-patch domain-containing protein</fullName>
    </recommendedName>
</protein>
<dbReference type="PROSITE" id="PS50174">
    <property type="entry name" value="G_PATCH"/>
    <property type="match status" value="1"/>
</dbReference>
<dbReference type="GO" id="GO:0005730">
    <property type="term" value="C:nucleolus"/>
    <property type="evidence" value="ECO:0007669"/>
    <property type="project" value="TreeGrafter"/>
</dbReference>
<feature type="compositionally biased region" description="Low complexity" evidence="3">
    <location>
        <begin position="210"/>
        <end position="230"/>
    </location>
</feature>
<sequence>MKLPPGHVAGLGVAKPKVTGGFGERLMRSMGWESGQGLGKDGTGIKEAIQVKKKEDTVGVGGNGSYAWGDKWWEKAFDSAVQTVDQSDSSDSSDSDSDDEHYAAIAAAVNRDGTRTSASADELKLLAALNKGTGRVAAGRFGGRDAKMARIREQEAKMAAEAAAKLGVPSAATTSVAAGTTAAGTTGRKGSDASDTTSEARVPSSKRRGAGSAAAGDASEGAAAGSGKSGKSSKKESKRRKKAEAAGEGAGEPAAAADAQQQQQGEAQAEGQPAKKQRIVIEPAVAQSGPVYPFVPTPATGWWGEKRFVSVGCLEGLDKTAAEAARRRMTFNEDDQAAIYNRAQAKKTQGKVGLGQGTGTVKVGGVKWEGKKVTFEEPEGGAEAEAAEEAAAAGGTGARLTAIGSCNHLDTLAQQAQQGAQQEQQAQQDDDSWQVQVKWKKIISSQLQGAEGQQLRLKQLQRQVVAAVLAKHSSLVSSKAAVKAAFAARLEGSSKFVVEGKLVRLRS</sequence>
<feature type="compositionally biased region" description="Low complexity" evidence="3">
    <location>
        <begin position="162"/>
        <end position="186"/>
    </location>
</feature>
<evidence type="ECO:0000256" key="3">
    <source>
        <dbReference type="SAM" id="MobiDB-lite"/>
    </source>
</evidence>
<reference evidence="5" key="1">
    <citation type="submission" date="2020-11" db="EMBL/GenBank/DDBJ databases">
        <title>Chlorella ohadii genome sequencing and assembly.</title>
        <authorList>
            <person name="Murik O."/>
            <person name="Treves H."/>
            <person name="Kedem I."/>
            <person name="Shotland Y."/>
            <person name="Kaplan A."/>
        </authorList>
    </citation>
    <scope>NUCLEOTIDE SEQUENCE</scope>
    <source>
        <strain evidence="5">1</strain>
    </source>
</reference>
<feature type="domain" description="G-patch" evidence="4">
    <location>
        <begin position="19"/>
        <end position="65"/>
    </location>
</feature>
<dbReference type="Pfam" id="PF25879">
    <property type="entry name" value="WHD_LYAR"/>
    <property type="match status" value="1"/>
</dbReference>
<evidence type="ECO:0000256" key="2">
    <source>
        <dbReference type="ARBA" id="ARBA00023242"/>
    </source>
</evidence>
<proteinExistence type="predicted"/>
<dbReference type="InterPro" id="IPR058719">
    <property type="entry name" value="WHD_LYAR"/>
</dbReference>
<evidence type="ECO:0000256" key="1">
    <source>
        <dbReference type="ARBA" id="ARBA00004123"/>
    </source>
</evidence>
<feature type="region of interest" description="Disordered" evidence="3">
    <location>
        <begin position="162"/>
        <end position="280"/>
    </location>
</feature>
<organism evidence="5 6">
    <name type="scientific">Chlorella ohadii</name>
    <dbReference type="NCBI Taxonomy" id="2649997"/>
    <lineage>
        <taxon>Eukaryota</taxon>
        <taxon>Viridiplantae</taxon>
        <taxon>Chlorophyta</taxon>
        <taxon>core chlorophytes</taxon>
        <taxon>Trebouxiophyceae</taxon>
        <taxon>Chlorellales</taxon>
        <taxon>Chlorellaceae</taxon>
        <taxon>Chlorella clade</taxon>
        <taxon>Chlorella</taxon>
    </lineage>
</organism>
<keyword evidence="6" id="KW-1185">Reference proteome</keyword>
<comment type="subcellular location">
    <subcellularLocation>
        <location evidence="1">Nucleus</location>
    </subcellularLocation>
</comment>